<proteinExistence type="predicted"/>
<evidence type="ECO:0000313" key="2">
    <source>
        <dbReference type="EMBL" id="ENX57617.1"/>
    </source>
</evidence>
<dbReference type="AlphaFoldDB" id="N9T1S1"/>
<dbReference type="Proteomes" id="UP000013084">
    <property type="component" value="Unassembled WGS sequence"/>
</dbReference>
<accession>N9T1S1</accession>
<reference evidence="2 3" key="1">
    <citation type="submission" date="2013-02" db="EMBL/GenBank/DDBJ databases">
        <title>The Genome Sequence of Acinetobacter sp. CIP 70.18.</title>
        <authorList>
            <consortium name="The Broad Institute Genome Sequencing Platform"/>
            <consortium name="The Broad Institute Genome Sequencing Center for Infectious Disease"/>
            <person name="Cerqueira G."/>
            <person name="Feldgarden M."/>
            <person name="Courvalin P."/>
            <person name="Perichon B."/>
            <person name="Grillot-Courvalin C."/>
            <person name="Clermont D."/>
            <person name="Rocha E."/>
            <person name="Yoon E.-J."/>
            <person name="Nemec A."/>
            <person name="Walker B."/>
            <person name="Young S.K."/>
            <person name="Zeng Q."/>
            <person name="Gargeya S."/>
            <person name="Fitzgerald M."/>
            <person name="Haas B."/>
            <person name="Abouelleil A."/>
            <person name="Alvarado L."/>
            <person name="Arachchi H.M."/>
            <person name="Berlin A.M."/>
            <person name="Chapman S.B."/>
            <person name="Dewar J."/>
            <person name="Goldberg J."/>
            <person name="Griggs A."/>
            <person name="Gujja S."/>
            <person name="Hansen M."/>
            <person name="Howarth C."/>
            <person name="Imamovic A."/>
            <person name="Larimer J."/>
            <person name="McCowan C."/>
            <person name="Murphy C."/>
            <person name="Neiman D."/>
            <person name="Pearson M."/>
            <person name="Priest M."/>
            <person name="Roberts A."/>
            <person name="Saif S."/>
            <person name="Shea T."/>
            <person name="Sisk P."/>
            <person name="Sykes S."/>
            <person name="Wortman J."/>
            <person name="Nusbaum C."/>
            <person name="Birren B."/>
        </authorList>
    </citation>
    <scope>NUCLEOTIDE SEQUENCE [LARGE SCALE GENOMIC DNA]</scope>
    <source>
        <strain evidence="2 3">CIP 70.18</strain>
    </source>
</reference>
<feature type="region of interest" description="Disordered" evidence="1">
    <location>
        <begin position="167"/>
        <end position="186"/>
    </location>
</feature>
<gene>
    <name evidence="2" type="ORF">F902_02014</name>
</gene>
<comment type="caution">
    <text evidence="2">The sequence shown here is derived from an EMBL/GenBank/DDBJ whole genome shotgun (WGS) entry which is preliminary data.</text>
</comment>
<name>N9T1S1_9GAMM</name>
<protein>
    <submittedName>
        <fullName evidence="2">Uncharacterized protein</fullName>
    </submittedName>
</protein>
<keyword evidence="3" id="KW-1185">Reference proteome</keyword>
<dbReference type="HOGENOM" id="CLU_948735_0_0_6"/>
<dbReference type="EMBL" id="APRN01000036">
    <property type="protein sequence ID" value="ENX57617.1"/>
    <property type="molecule type" value="Genomic_DNA"/>
</dbReference>
<evidence type="ECO:0000313" key="3">
    <source>
        <dbReference type="Proteomes" id="UP000013084"/>
    </source>
</evidence>
<organism evidence="2 3">
    <name type="scientific">Acinetobacter higginsii</name>
    <dbReference type="NCBI Taxonomy" id="70347"/>
    <lineage>
        <taxon>Bacteria</taxon>
        <taxon>Pseudomonadati</taxon>
        <taxon>Pseudomonadota</taxon>
        <taxon>Gammaproteobacteria</taxon>
        <taxon>Moraxellales</taxon>
        <taxon>Moraxellaceae</taxon>
        <taxon>Acinetobacter</taxon>
    </lineage>
</organism>
<evidence type="ECO:0000256" key="1">
    <source>
        <dbReference type="SAM" id="MobiDB-lite"/>
    </source>
</evidence>
<dbReference type="RefSeq" id="WP_005203028.1">
    <property type="nucleotide sequence ID" value="NZ_KB850072.1"/>
</dbReference>
<dbReference type="OrthoDB" id="6694864at2"/>
<sequence>MNTAAELRRFTENQALEKAIKAVTNALVDAPFGLEISQIMNNCRLSNKTTKTVLTIIRAENNDGVWSLGGKLKPEIQTVSHQPNFINKVETMPVRVTKEESPTVTYLNRLIELFKNNPQGISLDKALSILGGARGRFDSELMRVRRYQFPVRLETVGDERLYIPDLDKEPEVKPPAPTKKQNAAPVQKVTVPKLNIPDSEVQPNVPVNKGIQDKVIEFRSMVQKRTVITEEVLLDADQLDSVLKDIFGLDTVTWKYVDGKAQVHLTKTEVA</sequence>
<dbReference type="PATRIC" id="fig|1217700.3.peg.1945"/>